<evidence type="ECO:0000256" key="1">
    <source>
        <dbReference type="SAM" id="Phobius"/>
    </source>
</evidence>
<gene>
    <name evidence="2" type="ORF">AVEN_65327_1</name>
</gene>
<evidence type="ECO:0000313" key="3">
    <source>
        <dbReference type="Proteomes" id="UP000499080"/>
    </source>
</evidence>
<keyword evidence="3" id="KW-1185">Reference proteome</keyword>
<feature type="transmembrane region" description="Helical" evidence="1">
    <location>
        <begin position="6"/>
        <end position="29"/>
    </location>
</feature>
<dbReference type="EMBL" id="BGPR01000016">
    <property type="protein sequence ID" value="GBL78789.1"/>
    <property type="molecule type" value="Genomic_DNA"/>
</dbReference>
<keyword evidence="1" id="KW-0812">Transmembrane</keyword>
<name>A0A4Y2AHM4_ARAVE</name>
<keyword evidence="1" id="KW-0472">Membrane</keyword>
<keyword evidence="1" id="KW-1133">Transmembrane helix</keyword>
<proteinExistence type="predicted"/>
<accession>A0A4Y2AHM4</accession>
<dbReference type="Proteomes" id="UP000499080">
    <property type="component" value="Unassembled WGS sequence"/>
</dbReference>
<protein>
    <submittedName>
        <fullName evidence="2">Uncharacterized protein</fullName>
    </submittedName>
</protein>
<dbReference type="AlphaFoldDB" id="A0A4Y2AHM4"/>
<organism evidence="2 3">
    <name type="scientific">Araneus ventricosus</name>
    <name type="common">Orbweaver spider</name>
    <name type="synonym">Epeira ventricosa</name>
    <dbReference type="NCBI Taxonomy" id="182803"/>
    <lineage>
        <taxon>Eukaryota</taxon>
        <taxon>Metazoa</taxon>
        <taxon>Ecdysozoa</taxon>
        <taxon>Arthropoda</taxon>
        <taxon>Chelicerata</taxon>
        <taxon>Arachnida</taxon>
        <taxon>Araneae</taxon>
        <taxon>Araneomorphae</taxon>
        <taxon>Entelegynae</taxon>
        <taxon>Araneoidea</taxon>
        <taxon>Araneidae</taxon>
        <taxon>Araneus</taxon>
    </lineage>
</organism>
<evidence type="ECO:0000313" key="2">
    <source>
        <dbReference type="EMBL" id="GBL78789.1"/>
    </source>
</evidence>
<comment type="caution">
    <text evidence="2">The sequence shown here is derived from an EMBL/GenBank/DDBJ whole genome shotgun (WGS) entry which is preliminary data.</text>
</comment>
<feature type="transmembrane region" description="Helical" evidence="1">
    <location>
        <begin position="72"/>
        <end position="94"/>
    </location>
</feature>
<reference evidence="2 3" key="1">
    <citation type="journal article" date="2019" name="Sci. Rep.">
        <title>Orb-weaving spider Araneus ventricosus genome elucidates the spidroin gene catalogue.</title>
        <authorList>
            <person name="Kono N."/>
            <person name="Nakamura H."/>
            <person name="Ohtoshi R."/>
            <person name="Moran D.A.P."/>
            <person name="Shinohara A."/>
            <person name="Yoshida Y."/>
            <person name="Fujiwara M."/>
            <person name="Mori M."/>
            <person name="Tomita M."/>
            <person name="Arakawa K."/>
        </authorList>
    </citation>
    <scope>NUCLEOTIDE SEQUENCE [LARGE SCALE GENOMIC DNA]</scope>
</reference>
<sequence>MARLSIYHPWAVHVAWNVLGLCGLGKIWLRDERSPPEARSHHRSCRMREPLQAKIALGHSSRWIWKLRVTTVVRLAILTTVQKITSLVLVVLVVSNRDYYE</sequence>